<evidence type="ECO:0000313" key="3">
    <source>
        <dbReference type="Proteomes" id="UP000594263"/>
    </source>
</evidence>
<dbReference type="Gene3D" id="1.10.510.10">
    <property type="entry name" value="Transferase(Phosphotransferase) domain 1"/>
    <property type="match status" value="1"/>
</dbReference>
<dbReference type="GO" id="GO:0005524">
    <property type="term" value="F:ATP binding"/>
    <property type="evidence" value="ECO:0007669"/>
    <property type="project" value="InterPro"/>
</dbReference>
<name>A0A7N0VAU7_KALFE</name>
<organism evidence="2 3">
    <name type="scientific">Kalanchoe fedtschenkoi</name>
    <name type="common">Lavender scallops</name>
    <name type="synonym">South American air plant</name>
    <dbReference type="NCBI Taxonomy" id="63787"/>
    <lineage>
        <taxon>Eukaryota</taxon>
        <taxon>Viridiplantae</taxon>
        <taxon>Streptophyta</taxon>
        <taxon>Embryophyta</taxon>
        <taxon>Tracheophyta</taxon>
        <taxon>Spermatophyta</taxon>
        <taxon>Magnoliopsida</taxon>
        <taxon>eudicotyledons</taxon>
        <taxon>Gunneridae</taxon>
        <taxon>Pentapetalae</taxon>
        <taxon>Saxifragales</taxon>
        <taxon>Crassulaceae</taxon>
        <taxon>Kalanchoe</taxon>
    </lineage>
</organism>
<dbReference type="EnsemblPlants" id="Kaladp0300s0007.1.v1.1">
    <property type="protein sequence ID" value="Kaladp0300s0007.1.v1.1"/>
    <property type="gene ID" value="Kaladp0300s0007.v1.1"/>
</dbReference>
<dbReference type="PANTHER" id="PTHR48007">
    <property type="entry name" value="LEUCINE-RICH REPEAT RECEPTOR-LIKE PROTEIN KINASE PXC1"/>
    <property type="match status" value="1"/>
</dbReference>
<dbReference type="AlphaFoldDB" id="A0A7N0VAU7"/>
<dbReference type="SUPFAM" id="SSF56112">
    <property type="entry name" value="Protein kinase-like (PK-like)"/>
    <property type="match status" value="1"/>
</dbReference>
<accession>A0A7N0VAU7</accession>
<evidence type="ECO:0000259" key="1">
    <source>
        <dbReference type="PROSITE" id="PS50011"/>
    </source>
</evidence>
<reference evidence="2" key="1">
    <citation type="submission" date="2021-01" db="UniProtKB">
        <authorList>
            <consortium name="EnsemblPlants"/>
        </authorList>
    </citation>
    <scope>IDENTIFICATION</scope>
</reference>
<dbReference type="PROSITE" id="PS50011">
    <property type="entry name" value="PROTEIN_KINASE_DOM"/>
    <property type="match status" value="1"/>
</dbReference>
<dbReference type="InterPro" id="IPR046959">
    <property type="entry name" value="PRK1-6/SRF4-like"/>
</dbReference>
<evidence type="ECO:0000313" key="2">
    <source>
        <dbReference type="EnsemblPlants" id="Kaladp0300s0007.1.v1.1"/>
    </source>
</evidence>
<protein>
    <recommendedName>
        <fullName evidence="1">Protein kinase domain-containing protein</fullName>
    </recommendedName>
</protein>
<dbReference type="InterPro" id="IPR011009">
    <property type="entry name" value="Kinase-like_dom_sf"/>
</dbReference>
<dbReference type="Gramene" id="Kaladp0300s0007.1.v1.1">
    <property type="protein sequence ID" value="Kaladp0300s0007.1.v1.1"/>
    <property type="gene ID" value="Kaladp0300s0007.v1.1"/>
</dbReference>
<keyword evidence="3" id="KW-1185">Reference proteome</keyword>
<feature type="domain" description="Protein kinase" evidence="1">
    <location>
        <begin position="73"/>
        <end position="356"/>
    </location>
</feature>
<sequence length="373" mass="41931">MLARAFAKPQKRKNSQCGSNNAYSNGELYYHDDYSMAEWYMDEQSLVFCDKARHDEECGTVFGSHPTLRDVLRSAVAVLGESCMGMTEKVVLVQGRIYAMKRFKTVGISKGRFGKRVERLAQVGRGSPYLAPVVAYLYSKRVKVVMQEHFPMGSLADLLAEGREGCTTLDWPQRLAIIIHVALAISFIHNQHRPRIRSMQMNVHGNIKASNVMIRDDFSACLSDYGFTQLAIPDCLQQINSPNPNYHAKMPSPPKDHPTYVTKCNHTEKASQKKDVYDFGALVLDMLGGPRAPGMVHCIRTNKEGIENGKLEFFEFATNVKERNEALVVLDTALACVDELAAERPSMNRILSLDVFRKYTACLHQSTLYSAHN</sequence>
<dbReference type="InterPro" id="IPR000719">
    <property type="entry name" value="Prot_kinase_dom"/>
</dbReference>
<proteinExistence type="predicted"/>
<dbReference type="InterPro" id="IPR001245">
    <property type="entry name" value="Ser-Thr/Tyr_kinase_cat_dom"/>
</dbReference>
<dbReference type="GO" id="GO:0004672">
    <property type="term" value="F:protein kinase activity"/>
    <property type="evidence" value="ECO:0007669"/>
    <property type="project" value="InterPro"/>
</dbReference>
<dbReference type="OMA" id="MQMNVHG"/>
<dbReference type="Pfam" id="PF07714">
    <property type="entry name" value="PK_Tyr_Ser-Thr"/>
    <property type="match status" value="1"/>
</dbReference>
<dbReference type="Proteomes" id="UP000594263">
    <property type="component" value="Unplaced"/>
</dbReference>
<dbReference type="PANTHER" id="PTHR48007:SF55">
    <property type="entry name" value="PROTEIN KINASE DOMAIN-CONTAINING PROTEIN"/>
    <property type="match status" value="1"/>
</dbReference>
<dbReference type="SMART" id="SM00220">
    <property type="entry name" value="S_TKc"/>
    <property type="match status" value="1"/>
</dbReference>